<dbReference type="Proteomes" id="UP000482800">
    <property type="component" value="Unassembled WGS sequence"/>
</dbReference>
<comment type="caution">
    <text evidence="1">The sequence shown here is derived from an EMBL/GenBank/DDBJ whole genome shotgun (WGS) entry which is preliminary data.</text>
</comment>
<accession>A0A6V8KFD5</accession>
<name>A0A6V8KFD5_9ACTN</name>
<dbReference type="AlphaFoldDB" id="A0A6V8KFD5"/>
<protein>
    <recommendedName>
        <fullName evidence="3">ArpA protein</fullName>
    </recommendedName>
</protein>
<dbReference type="Pfam" id="PF23169">
    <property type="entry name" value="HalD"/>
    <property type="match status" value="1"/>
</dbReference>
<dbReference type="SUPFAM" id="SSF51197">
    <property type="entry name" value="Clavaminate synthase-like"/>
    <property type="match status" value="1"/>
</dbReference>
<dbReference type="RefSeq" id="WP_173059721.1">
    <property type="nucleotide sequence ID" value="NZ_BAABGO010000026.1"/>
</dbReference>
<evidence type="ECO:0000313" key="2">
    <source>
        <dbReference type="Proteomes" id="UP000482800"/>
    </source>
</evidence>
<sequence length="250" mass="28716">MSAASEVALDVDERIQKHLAAEFHDDWTVLGLSQQFRREGYVKIPNIVPEDVKAAVTEDVHRLLEHAKRVDMTLKATANTPRRMSTVGARHIIDNSTLVPRIYESPALLAFLSRLARDKVLPCPYEPERFVMTRQEKVGDTHGWHWGDFSFALIWIIEAPDIEAGGMLQCVPHTDWNKSDARVHDYLVKYPIRTYYHRTGDIYFLRTDTTLHRTVPLNRDVTRIILNTAWATPADLERAATHETMDALFD</sequence>
<evidence type="ECO:0000313" key="1">
    <source>
        <dbReference type="EMBL" id="GFJ81068.1"/>
    </source>
</evidence>
<keyword evidence="2" id="KW-1185">Reference proteome</keyword>
<reference evidence="1 2" key="2">
    <citation type="submission" date="2020-03" db="EMBL/GenBank/DDBJ databases">
        <authorList>
            <person name="Ichikawa N."/>
            <person name="Kimura A."/>
            <person name="Kitahashi Y."/>
            <person name="Uohara A."/>
        </authorList>
    </citation>
    <scope>NUCLEOTIDE SEQUENCE [LARGE SCALE GENOMIC DNA]</scope>
    <source>
        <strain evidence="1 2">NBRC 108639</strain>
    </source>
</reference>
<dbReference type="Gene3D" id="2.60.120.620">
    <property type="entry name" value="q2cbj1_9rhob like domain"/>
    <property type="match status" value="1"/>
</dbReference>
<dbReference type="InterPro" id="IPR056470">
    <property type="entry name" value="BesD/HalB-like"/>
</dbReference>
<reference evidence="1 2" key="1">
    <citation type="submission" date="2020-03" db="EMBL/GenBank/DDBJ databases">
        <title>Whole genome shotgun sequence of Phytohabitans houttuyneae NBRC 108639.</title>
        <authorList>
            <person name="Komaki H."/>
            <person name="Tamura T."/>
        </authorList>
    </citation>
    <scope>NUCLEOTIDE SEQUENCE [LARGE SCALE GENOMIC DNA]</scope>
    <source>
        <strain evidence="1 2">NBRC 108639</strain>
    </source>
</reference>
<organism evidence="1 2">
    <name type="scientific">Phytohabitans houttuyneae</name>
    <dbReference type="NCBI Taxonomy" id="1076126"/>
    <lineage>
        <taxon>Bacteria</taxon>
        <taxon>Bacillati</taxon>
        <taxon>Actinomycetota</taxon>
        <taxon>Actinomycetes</taxon>
        <taxon>Micromonosporales</taxon>
        <taxon>Micromonosporaceae</taxon>
    </lineage>
</organism>
<gene>
    <name evidence="1" type="ORF">Phou_052480</name>
</gene>
<proteinExistence type="predicted"/>
<dbReference type="EMBL" id="BLPF01000002">
    <property type="protein sequence ID" value="GFJ81068.1"/>
    <property type="molecule type" value="Genomic_DNA"/>
</dbReference>
<evidence type="ECO:0008006" key="3">
    <source>
        <dbReference type="Google" id="ProtNLM"/>
    </source>
</evidence>